<dbReference type="Proteomes" id="UP000654345">
    <property type="component" value="Unassembled WGS sequence"/>
</dbReference>
<evidence type="ECO:0000313" key="1">
    <source>
        <dbReference type="EMBL" id="GHO56619.1"/>
    </source>
</evidence>
<evidence type="ECO:0008006" key="3">
    <source>
        <dbReference type="Google" id="ProtNLM"/>
    </source>
</evidence>
<gene>
    <name evidence="1" type="ORF">KSB_50940</name>
</gene>
<keyword evidence="2" id="KW-1185">Reference proteome</keyword>
<comment type="caution">
    <text evidence="1">The sequence shown here is derived from an EMBL/GenBank/DDBJ whole genome shotgun (WGS) entry which is preliminary data.</text>
</comment>
<protein>
    <recommendedName>
        <fullName evidence="3">DinB-like domain-containing protein</fullName>
    </recommendedName>
</protein>
<dbReference type="InterPro" id="IPR034660">
    <property type="entry name" value="DinB/YfiT-like"/>
</dbReference>
<sequence length="191" mass="20933">MPTRAEILDTLAASQTQVMAFFQGLSPEDLERPATTSEVPGAAPWRAKDHFAHLVKSERNIQRLLRRTLAGDTRDVLLRSQYPAGMEMPGILGDLSALTPQEEERLGMAVASVNQTYVNEHHDDSLEKVAADYLAARQDTVDLLHQFTDDQLAALVPTVVGDQTAGDLFAGRAGHAATHMTWIEEGFRQGV</sequence>
<proteinExistence type="predicted"/>
<accession>A0ABQ3UV98</accession>
<organism evidence="1 2">
    <name type="scientific">Ktedonobacter robiniae</name>
    <dbReference type="NCBI Taxonomy" id="2778365"/>
    <lineage>
        <taxon>Bacteria</taxon>
        <taxon>Bacillati</taxon>
        <taxon>Chloroflexota</taxon>
        <taxon>Ktedonobacteria</taxon>
        <taxon>Ktedonobacterales</taxon>
        <taxon>Ktedonobacteraceae</taxon>
        <taxon>Ktedonobacter</taxon>
    </lineage>
</organism>
<name>A0ABQ3UV98_9CHLR</name>
<dbReference type="EMBL" id="BNJG01000002">
    <property type="protein sequence ID" value="GHO56619.1"/>
    <property type="molecule type" value="Genomic_DNA"/>
</dbReference>
<dbReference type="SUPFAM" id="SSF109854">
    <property type="entry name" value="DinB/YfiT-like putative metalloenzymes"/>
    <property type="match status" value="1"/>
</dbReference>
<reference evidence="1 2" key="1">
    <citation type="journal article" date="2021" name="Int. J. Syst. Evol. Microbiol.">
        <title>Reticulibacter mediterranei gen. nov., sp. nov., within the new family Reticulibacteraceae fam. nov., and Ktedonospora formicarum gen. nov., sp. nov., Ktedonobacter robiniae sp. nov., Dictyobacter formicarum sp. nov. and Dictyobacter arantiisoli sp. nov., belonging to the class Ktedonobacteria.</title>
        <authorList>
            <person name="Yabe S."/>
            <person name="Zheng Y."/>
            <person name="Wang C.M."/>
            <person name="Sakai Y."/>
            <person name="Abe K."/>
            <person name="Yokota A."/>
            <person name="Donadio S."/>
            <person name="Cavaletti L."/>
            <person name="Monciardini P."/>
        </authorList>
    </citation>
    <scope>NUCLEOTIDE SEQUENCE [LARGE SCALE GENOMIC DNA]</scope>
    <source>
        <strain evidence="1 2">SOSP1-30</strain>
    </source>
</reference>
<evidence type="ECO:0000313" key="2">
    <source>
        <dbReference type="Proteomes" id="UP000654345"/>
    </source>
</evidence>
<dbReference type="RefSeq" id="WP_201373091.1">
    <property type="nucleotide sequence ID" value="NZ_BNJG01000002.1"/>
</dbReference>
<dbReference type="Gene3D" id="1.20.120.450">
    <property type="entry name" value="dinb family like domain"/>
    <property type="match status" value="1"/>
</dbReference>